<dbReference type="InterPro" id="IPR043129">
    <property type="entry name" value="ATPase_NBD"/>
</dbReference>
<evidence type="ECO:0000313" key="2">
    <source>
        <dbReference type="Proteomes" id="UP000027265"/>
    </source>
</evidence>
<dbReference type="STRING" id="933084.A0A067PT41"/>
<dbReference type="HOGENOM" id="CLU_009958_4_2_1"/>
<accession>A0A067PT41</accession>
<gene>
    <name evidence="1" type="ORF">JAAARDRAFT_155555</name>
</gene>
<dbReference type="PANTHER" id="PTHR14187:SF5">
    <property type="entry name" value="HEAT SHOCK 70 KDA PROTEIN 12A"/>
    <property type="match status" value="1"/>
</dbReference>
<dbReference type="OrthoDB" id="2963168at2759"/>
<proteinExistence type="predicted"/>
<dbReference type="PRINTS" id="PR00301">
    <property type="entry name" value="HEATSHOCK70"/>
</dbReference>
<dbReference type="Gene3D" id="3.90.640.10">
    <property type="entry name" value="Actin, Chain A, domain 4"/>
    <property type="match status" value="1"/>
</dbReference>
<dbReference type="EMBL" id="KL197718">
    <property type="protein sequence ID" value="KDQ57914.1"/>
    <property type="molecule type" value="Genomic_DNA"/>
</dbReference>
<dbReference type="Gene3D" id="3.30.420.40">
    <property type="match status" value="2"/>
</dbReference>
<dbReference type="InParanoid" id="A0A067PT41"/>
<sequence length="590" mass="65338">MAQNIRVPYTGKGKRLLVSIDVGTTFSAASFCILREGQVPKFEEILRWPAQATPDAKVPSVIYYDSDGNVCAVGAQTENEEQIVEAEEGSWFKAEWWKLHLRPSHLPLIRDLELPPLPEGKSADQVFADYLSFVKQQVKEYITTTYGDGHNLWALLSPSMYVILTTPNRWEGSQQNKMRNAAISAGLVAADSGRRVRFVTEAEAAVLYAVDSGCVGDWLVENGNLILCDCGGGTIDITGYSIASLTPLRLEESSASRCYLAGAVFVTQAAKEYLKNKLAGTEWESDEAIQRALFDFDKNAKRRFNGPETTSWVNLHGFKTIAHLGIVRGRLKIPGNDMVRFFEPSLTSIKQGLEIAFENGDKLADKVILVGGLASSPYVYSELVAWGAEMGISVSRPDGPTTKAVANGALAWFVDNSIRVRVSKYEYGTPVNIPYDKNCKDSQNRPTVVEPDGTVSVSKAWNVILPKNSQVESEREFIKPYYVTQFEKDGPIALYRCDIYVYRRAKAPKFVTFPGKGTLQPGFEKICSIEGDLSRCLRTARLKVSKITGQKYRDLAFDVCLALGSTELSARMRWAEDGKHVYGSATIAYD</sequence>
<reference evidence="2" key="1">
    <citation type="journal article" date="2014" name="Proc. Natl. Acad. Sci. U.S.A.">
        <title>Extensive sampling of basidiomycete genomes demonstrates inadequacy of the white-rot/brown-rot paradigm for wood decay fungi.</title>
        <authorList>
            <person name="Riley R."/>
            <person name="Salamov A.A."/>
            <person name="Brown D.W."/>
            <person name="Nagy L.G."/>
            <person name="Floudas D."/>
            <person name="Held B.W."/>
            <person name="Levasseur A."/>
            <person name="Lombard V."/>
            <person name="Morin E."/>
            <person name="Otillar R."/>
            <person name="Lindquist E.A."/>
            <person name="Sun H."/>
            <person name="LaButti K.M."/>
            <person name="Schmutz J."/>
            <person name="Jabbour D."/>
            <person name="Luo H."/>
            <person name="Baker S.E."/>
            <person name="Pisabarro A.G."/>
            <person name="Walton J.D."/>
            <person name="Blanchette R.A."/>
            <person name="Henrissat B."/>
            <person name="Martin F."/>
            <person name="Cullen D."/>
            <person name="Hibbett D.S."/>
            <person name="Grigoriev I.V."/>
        </authorList>
    </citation>
    <scope>NUCLEOTIDE SEQUENCE [LARGE SCALE GENOMIC DNA]</scope>
    <source>
        <strain evidence="2">MUCL 33604</strain>
    </source>
</reference>
<dbReference type="AlphaFoldDB" id="A0A067PT41"/>
<evidence type="ECO:0000313" key="1">
    <source>
        <dbReference type="EMBL" id="KDQ57914.1"/>
    </source>
</evidence>
<dbReference type="SUPFAM" id="SSF53067">
    <property type="entry name" value="Actin-like ATPase domain"/>
    <property type="match status" value="2"/>
</dbReference>
<name>A0A067PT41_9AGAM</name>
<dbReference type="CDD" id="cd10170">
    <property type="entry name" value="ASKHA_NBD_HSP70"/>
    <property type="match status" value="1"/>
</dbReference>
<keyword evidence="2" id="KW-1185">Reference proteome</keyword>
<evidence type="ECO:0008006" key="3">
    <source>
        <dbReference type="Google" id="ProtNLM"/>
    </source>
</evidence>
<protein>
    <recommendedName>
        <fullName evidence="3">Actin-like ATPase domain-containing protein</fullName>
    </recommendedName>
</protein>
<dbReference type="Proteomes" id="UP000027265">
    <property type="component" value="Unassembled WGS sequence"/>
</dbReference>
<organism evidence="1 2">
    <name type="scientific">Jaapia argillacea MUCL 33604</name>
    <dbReference type="NCBI Taxonomy" id="933084"/>
    <lineage>
        <taxon>Eukaryota</taxon>
        <taxon>Fungi</taxon>
        <taxon>Dikarya</taxon>
        <taxon>Basidiomycota</taxon>
        <taxon>Agaricomycotina</taxon>
        <taxon>Agaricomycetes</taxon>
        <taxon>Agaricomycetidae</taxon>
        <taxon>Jaapiales</taxon>
        <taxon>Jaapiaceae</taxon>
        <taxon>Jaapia</taxon>
    </lineage>
</organism>
<dbReference type="PANTHER" id="PTHR14187">
    <property type="entry name" value="ALPHA KINASE/ELONGATION FACTOR 2 KINASE"/>
    <property type="match status" value="1"/>
</dbReference>